<gene>
    <name evidence="2" type="ORF">H7U36_14555</name>
</gene>
<sequence>MERFKKVYKQEKNDVDKFEIWVDTVTGINYLYHREGNSGGLTPLLDNGGNPVVTRLKLI</sequence>
<evidence type="ECO:0000259" key="1">
    <source>
        <dbReference type="Pfam" id="PF20037"/>
    </source>
</evidence>
<dbReference type="Pfam" id="PF20037">
    <property type="entry name" value="DUF6440"/>
    <property type="match status" value="1"/>
</dbReference>
<comment type="caution">
    <text evidence="2">The sequence shown here is derived from an EMBL/GenBank/DDBJ whole genome shotgun (WGS) entry which is preliminary data.</text>
</comment>
<dbReference type="InterPro" id="IPR045515">
    <property type="entry name" value="DUF6440"/>
</dbReference>
<reference evidence="2 3" key="1">
    <citation type="journal article" date="2021" name="Sci. Rep.">
        <title>The distribution of antibiotic resistance genes in chicken gut microbiota commensals.</title>
        <authorList>
            <person name="Juricova H."/>
            <person name="Matiasovicova J."/>
            <person name="Kubasova T."/>
            <person name="Cejkova D."/>
            <person name="Rychlik I."/>
        </authorList>
    </citation>
    <scope>NUCLEOTIDE SEQUENCE [LARGE SCALE GENOMIC DNA]</scope>
    <source>
        <strain evidence="2 3">An773</strain>
    </source>
</reference>
<proteinExistence type="predicted"/>
<protein>
    <submittedName>
        <fullName evidence="2">Xylan 1,4-beta-xylosidase</fullName>
    </submittedName>
</protein>
<feature type="domain" description="DUF6440" evidence="1">
    <location>
        <begin position="3"/>
        <end position="54"/>
    </location>
</feature>
<evidence type="ECO:0000313" key="2">
    <source>
        <dbReference type="EMBL" id="MBM6739306.1"/>
    </source>
</evidence>
<evidence type="ECO:0000313" key="3">
    <source>
        <dbReference type="Proteomes" id="UP000716906"/>
    </source>
</evidence>
<dbReference type="RefSeq" id="WP_205156401.1">
    <property type="nucleotide sequence ID" value="NZ_JACLYY010000020.1"/>
</dbReference>
<keyword evidence="3" id="KW-1185">Reference proteome</keyword>
<dbReference type="EMBL" id="JACLYY010000020">
    <property type="protein sequence ID" value="MBM6739306.1"/>
    <property type="molecule type" value="Genomic_DNA"/>
</dbReference>
<name>A0ABS2ECE4_9FIRM</name>
<organism evidence="2 3">
    <name type="scientific">Faecalicatena fissicatena</name>
    <dbReference type="NCBI Taxonomy" id="290055"/>
    <lineage>
        <taxon>Bacteria</taxon>
        <taxon>Bacillati</taxon>
        <taxon>Bacillota</taxon>
        <taxon>Clostridia</taxon>
        <taxon>Lachnospirales</taxon>
        <taxon>Lachnospiraceae</taxon>
        <taxon>Faecalicatena</taxon>
    </lineage>
</organism>
<dbReference type="Proteomes" id="UP000716906">
    <property type="component" value="Unassembled WGS sequence"/>
</dbReference>
<accession>A0ABS2ECE4</accession>